<keyword evidence="3" id="KW-1185">Reference proteome</keyword>
<dbReference type="Gene3D" id="3.30.10.10">
    <property type="entry name" value="Trypsin Inhibitor V, subunit A"/>
    <property type="match status" value="1"/>
</dbReference>
<protein>
    <recommendedName>
        <fullName evidence="4">Peptidase inhibitor I78 family protein</fullName>
    </recommendedName>
</protein>
<organism evidence="2 3">
    <name type="scientific">Vitreoscilla stercoraria</name>
    <dbReference type="NCBI Taxonomy" id="61"/>
    <lineage>
        <taxon>Bacteria</taxon>
        <taxon>Pseudomonadati</taxon>
        <taxon>Pseudomonadota</taxon>
        <taxon>Betaproteobacteria</taxon>
        <taxon>Neisseriales</taxon>
        <taxon>Neisseriaceae</taxon>
        <taxon>Vitreoscilla</taxon>
    </lineage>
</organism>
<sequence length="99" mass="10804">MKLKMGWALLLALGLGACAQNNQPETKPAPQVNKQCEAALAMRLVGQDDWPDARIKEFTRAQTVRKVGPNQAVTADYRSERVTIVVDPATKKIIRAACG</sequence>
<evidence type="ECO:0000256" key="1">
    <source>
        <dbReference type="SAM" id="SignalP"/>
    </source>
</evidence>
<evidence type="ECO:0000313" key="2">
    <source>
        <dbReference type="EMBL" id="UOO91567.1"/>
    </source>
</evidence>
<evidence type="ECO:0000313" key="3">
    <source>
        <dbReference type="Proteomes" id="UP000832034"/>
    </source>
</evidence>
<keyword evidence="1" id="KW-0732">Signal</keyword>
<dbReference type="Proteomes" id="UP000832034">
    <property type="component" value="Chromosome"/>
</dbReference>
<feature type="chain" id="PRO_5045149778" description="Peptidase inhibitor I78 family protein" evidence="1">
    <location>
        <begin position="20"/>
        <end position="99"/>
    </location>
</feature>
<reference evidence="2" key="2">
    <citation type="journal article" date="2022" name="Res Sq">
        <title>Evolution of multicellular longitudinally dividing oral cavity symbionts (Neisseriaceae).</title>
        <authorList>
            <person name="Nyongesa S."/>
            <person name="Weber P."/>
            <person name="Bernet E."/>
            <person name="Pullido F."/>
            <person name="Nieckarz M."/>
            <person name="Delaby M."/>
            <person name="Nieves C."/>
            <person name="Viehboeck T."/>
            <person name="Krause N."/>
            <person name="Rivera-Millot A."/>
            <person name="Nakamura A."/>
            <person name="Vischer N."/>
            <person name="VanNieuwenhze M."/>
            <person name="Brun Y."/>
            <person name="Cava F."/>
            <person name="Bulgheresi S."/>
            <person name="Veyrier F."/>
        </authorList>
    </citation>
    <scope>NUCLEOTIDE SEQUENCE</scope>
    <source>
        <strain evidence="2">SAG 1488-6</strain>
    </source>
</reference>
<dbReference type="PROSITE" id="PS51257">
    <property type="entry name" value="PROKAR_LIPOPROTEIN"/>
    <property type="match status" value="1"/>
</dbReference>
<dbReference type="RefSeq" id="WP_019958469.1">
    <property type="nucleotide sequence ID" value="NZ_CP091512.1"/>
</dbReference>
<accession>A0ABY4E716</accession>
<evidence type="ECO:0008006" key="4">
    <source>
        <dbReference type="Google" id="ProtNLM"/>
    </source>
</evidence>
<reference evidence="2" key="1">
    <citation type="submission" date="2021-12" db="EMBL/GenBank/DDBJ databases">
        <authorList>
            <person name="Veyrier F.J."/>
        </authorList>
    </citation>
    <scope>NUCLEOTIDE SEQUENCE</scope>
    <source>
        <strain evidence="2">SAG 1488-6</strain>
    </source>
</reference>
<proteinExistence type="predicted"/>
<name>A0ABY4E716_VITST</name>
<dbReference type="EMBL" id="CP091512">
    <property type="protein sequence ID" value="UOO91567.1"/>
    <property type="molecule type" value="Genomic_DNA"/>
</dbReference>
<feature type="signal peptide" evidence="1">
    <location>
        <begin position="1"/>
        <end position="19"/>
    </location>
</feature>
<gene>
    <name evidence="2" type="ORF">LVJ81_07875</name>
</gene>
<dbReference type="Pfam" id="PF11720">
    <property type="entry name" value="Inhibitor_I78"/>
    <property type="match status" value="1"/>
</dbReference>
<dbReference type="InterPro" id="IPR021719">
    <property type="entry name" value="Prot_inh_I78"/>
</dbReference>